<keyword evidence="2" id="KW-1185">Reference proteome</keyword>
<proteinExistence type="predicted"/>
<dbReference type="Gene3D" id="1.10.287.950">
    <property type="entry name" value="Methyl-accepting chemotaxis protein"/>
    <property type="match status" value="1"/>
</dbReference>
<dbReference type="RefSeq" id="WP_101291347.1">
    <property type="nucleotide sequence ID" value="NZ_FOUQ01000019.1"/>
</dbReference>
<evidence type="ECO:0008006" key="3">
    <source>
        <dbReference type="Google" id="ProtNLM"/>
    </source>
</evidence>
<gene>
    <name evidence="1" type="ORF">CXZ10_21095</name>
</gene>
<dbReference type="Proteomes" id="UP000233491">
    <property type="component" value="Unassembled WGS sequence"/>
</dbReference>
<name>A0A1I4WMX1_9HYPH</name>
<dbReference type="SUPFAM" id="SSF58104">
    <property type="entry name" value="Methyl-accepting chemotaxis protein (MCP) signaling domain"/>
    <property type="match status" value="1"/>
</dbReference>
<sequence>MISEGTSRRPDLRAVSDELEAARSQIEERFVEGGKALMAAYDIVARLLTAIEGVTGALDDHACDEAAARLTATLKGLANLVEAEATTGQRLASVLVDSEAITPRIRDMQRSLRYLNTCAMETRIAGAGVTEFAQFADDVDKYVGSAIEQIEIFADKVGQLSAQVAVACADDKGAGIAAQVSTVSSTLTDALDAVRGRRAGLRRLASGTADVAKSVQEKVGKVLSALQAGDVARQRIEHVQAGIAILLDEVARCGSETQAEALSEAGIRLLAAQTSALIKDFSEQTRVVVATIEGLAGEASRVLSLTGKAGCNGGGEMQAIEDGVGFARGVVGDIEKSGALAAAAYASTKRVATELLSNMGNIGNIRSVRDDIRCLAINAYLRSNRLGAKGRAVGVVAAEMNTYAARLGVAAEDILQRLSTMRETAEGIDNNAGEARVDIVGEIDGAVTTLREANIRTSLHLKEAEESGNAVAERIGHIARHIDFSKDLGEHLHTCHRMFGSSDTTAPAENAKDYAGFSERLFAVYTMAAERDIHRAILGWSGAPASAAPAKETEDLFDDVLF</sequence>
<comment type="caution">
    <text evidence="1">The sequence shown here is derived from an EMBL/GenBank/DDBJ whole genome shotgun (WGS) entry which is preliminary data.</text>
</comment>
<evidence type="ECO:0000313" key="2">
    <source>
        <dbReference type="Proteomes" id="UP000233491"/>
    </source>
</evidence>
<organism evidence="1 2">
    <name type="scientific">Pleomorphomonas diazotrophica</name>
    <dbReference type="NCBI Taxonomy" id="1166257"/>
    <lineage>
        <taxon>Bacteria</taxon>
        <taxon>Pseudomonadati</taxon>
        <taxon>Pseudomonadota</taxon>
        <taxon>Alphaproteobacteria</taxon>
        <taxon>Hyphomicrobiales</taxon>
        <taxon>Pleomorphomonadaceae</taxon>
        <taxon>Pleomorphomonas</taxon>
    </lineage>
</organism>
<dbReference type="AlphaFoldDB" id="A0A1I4WMX1"/>
<protein>
    <recommendedName>
        <fullName evidence="3">Methyl-accepting transducer domain-containing protein</fullName>
    </recommendedName>
</protein>
<dbReference type="EMBL" id="PJNW01000024">
    <property type="protein sequence ID" value="PKR87201.1"/>
    <property type="molecule type" value="Genomic_DNA"/>
</dbReference>
<evidence type="ECO:0000313" key="1">
    <source>
        <dbReference type="EMBL" id="PKR87201.1"/>
    </source>
</evidence>
<reference evidence="1 2" key="1">
    <citation type="submission" date="2017-12" db="EMBL/GenBank/DDBJ databases">
        <title>Anaerobic carbon monoxide metabolism by Pleomorphomonas carboxyditropha sp. nov., a new mesophilic hydrogenogenic carboxidotroph.</title>
        <authorList>
            <person name="Esquivel-Elizondo S."/>
            <person name="Krajmalnik-Brown R."/>
        </authorList>
    </citation>
    <scope>NUCLEOTIDE SEQUENCE [LARGE SCALE GENOMIC DNA]</scope>
    <source>
        <strain evidence="1 2">R5-392</strain>
    </source>
</reference>
<dbReference type="OrthoDB" id="9816265at2"/>
<accession>A0A1I4WMX1</accession>